<feature type="transmembrane region" description="Helical" evidence="1">
    <location>
        <begin position="31"/>
        <end position="49"/>
    </location>
</feature>
<proteinExistence type="predicted"/>
<reference evidence="2 3" key="1">
    <citation type="submission" date="2023-06" db="EMBL/GenBank/DDBJ databases">
        <title>Azospirillum isscasensis sp.nov, a bacterium isolated from rhizosphere soil of rice.</title>
        <authorList>
            <person name="Wang H."/>
        </authorList>
    </citation>
    <scope>NUCLEOTIDE SEQUENCE [LARGE SCALE GENOMIC DNA]</scope>
    <source>
        <strain evidence="2 3">C340-1</strain>
    </source>
</reference>
<gene>
    <name evidence="2" type="ORF">QSG27_02270</name>
</gene>
<accession>A0ABU0WBF2</accession>
<dbReference type="Proteomes" id="UP001227317">
    <property type="component" value="Unassembled WGS sequence"/>
</dbReference>
<dbReference type="EMBL" id="JAUJFI010000004">
    <property type="protein sequence ID" value="MDQ2101515.1"/>
    <property type="molecule type" value="Genomic_DNA"/>
</dbReference>
<organism evidence="2 3">
    <name type="scientific">Azospirillum isscasi</name>
    <dbReference type="NCBI Taxonomy" id="3053926"/>
    <lineage>
        <taxon>Bacteria</taxon>
        <taxon>Pseudomonadati</taxon>
        <taxon>Pseudomonadota</taxon>
        <taxon>Alphaproteobacteria</taxon>
        <taxon>Rhodospirillales</taxon>
        <taxon>Azospirillaceae</taxon>
        <taxon>Azospirillum</taxon>
    </lineage>
</organism>
<evidence type="ECO:0000313" key="3">
    <source>
        <dbReference type="Proteomes" id="UP001227317"/>
    </source>
</evidence>
<comment type="caution">
    <text evidence="2">The sequence shown here is derived from an EMBL/GenBank/DDBJ whole genome shotgun (WGS) entry which is preliminary data.</text>
</comment>
<keyword evidence="3" id="KW-1185">Reference proteome</keyword>
<protein>
    <submittedName>
        <fullName evidence="2">Uncharacterized protein</fullName>
    </submittedName>
</protein>
<evidence type="ECO:0000256" key="1">
    <source>
        <dbReference type="SAM" id="Phobius"/>
    </source>
</evidence>
<dbReference type="RefSeq" id="WP_306703535.1">
    <property type="nucleotide sequence ID" value="NZ_JAUJFI010000004.1"/>
</dbReference>
<feature type="transmembrane region" description="Helical" evidence="1">
    <location>
        <begin position="6"/>
        <end position="24"/>
    </location>
</feature>
<keyword evidence="1" id="KW-0472">Membrane</keyword>
<keyword evidence="1" id="KW-1133">Transmembrane helix</keyword>
<name>A0ABU0WBF2_9PROT</name>
<sequence length="55" mass="6083">MESINWLGLVSLLIIALLIGPGVLRRNRGTWLPYAAVWIAAILALVWAYDAFGPF</sequence>
<keyword evidence="1" id="KW-0812">Transmembrane</keyword>
<evidence type="ECO:0000313" key="2">
    <source>
        <dbReference type="EMBL" id="MDQ2101515.1"/>
    </source>
</evidence>